<dbReference type="GO" id="GO:0020037">
    <property type="term" value="F:heme binding"/>
    <property type="evidence" value="ECO:0007669"/>
    <property type="project" value="TreeGrafter"/>
</dbReference>
<dbReference type="EMBL" id="CABPSN010000002">
    <property type="protein sequence ID" value="VVD88307.1"/>
    <property type="molecule type" value="Genomic_DNA"/>
</dbReference>
<evidence type="ECO:0000256" key="12">
    <source>
        <dbReference type="ARBA" id="ARBA00037975"/>
    </source>
</evidence>
<keyword evidence="9 13" id="KW-1133">Transmembrane helix</keyword>
<dbReference type="InterPro" id="IPR052168">
    <property type="entry name" value="Cytochrome_b561_oxidase"/>
</dbReference>
<reference evidence="15 16" key="1">
    <citation type="submission" date="2019-08" db="EMBL/GenBank/DDBJ databases">
        <authorList>
            <person name="Peeters C."/>
        </authorList>
    </citation>
    <scope>NUCLEOTIDE SEQUENCE [LARGE SCALE GENOMIC DNA]</scope>
    <source>
        <strain evidence="15 16">LMG 31011</strain>
    </source>
</reference>
<evidence type="ECO:0000256" key="13">
    <source>
        <dbReference type="SAM" id="Phobius"/>
    </source>
</evidence>
<evidence type="ECO:0000256" key="6">
    <source>
        <dbReference type="ARBA" id="ARBA00022692"/>
    </source>
</evidence>
<evidence type="ECO:0000313" key="16">
    <source>
        <dbReference type="Proteomes" id="UP000366819"/>
    </source>
</evidence>
<dbReference type="GO" id="GO:0046872">
    <property type="term" value="F:metal ion binding"/>
    <property type="evidence" value="ECO:0007669"/>
    <property type="project" value="UniProtKB-KW"/>
</dbReference>
<keyword evidence="4" id="KW-1003">Cell membrane</keyword>
<feature type="domain" description="Cytochrome b561 bacterial/Ni-hydrogenase" evidence="14">
    <location>
        <begin position="1"/>
        <end position="158"/>
    </location>
</feature>
<keyword evidence="8" id="KW-0249">Electron transport</keyword>
<evidence type="ECO:0000256" key="7">
    <source>
        <dbReference type="ARBA" id="ARBA00022723"/>
    </source>
</evidence>
<keyword evidence="16" id="KW-1185">Reference proteome</keyword>
<keyword evidence="6 13" id="KW-0812">Transmembrane</keyword>
<keyword evidence="10" id="KW-0408">Iron</keyword>
<protein>
    <submittedName>
        <fullName evidence="15">Cytochrome B561</fullName>
    </submittedName>
</protein>
<comment type="subcellular location">
    <subcellularLocation>
        <location evidence="2">Cell membrane</location>
        <topology evidence="2">Multi-pass membrane protein</topology>
    </subcellularLocation>
</comment>
<feature type="transmembrane region" description="Helical" evidence="13">
    <location>
        <begin position="80"/>
        <end position="107"/>
    </location>
</feature>
<dbReference type="GO" id="GO:0005886">
    <property type="term" value="C:plasma membrane"/>
    <property type="evidence" value="ECO:0007669"/>
    <property type="project" value="UniProtKB-SubCell"/>
</dbReference>
<dbReference type="GO" id="GO:0022904">
    <property type="term" value="P:respiratory electron transport chain"/>
    <property type="evidence" value="ECO:0007669"/>
    <property type="project" value="InterPro"/>
</dbReference>
<accession>A0A5E4TK95</accession>
<evidence type="ECO:0000256" key="11">
    <source>
        <dbReference type="ARBA" id="ARBA00023136"/>
    </source>
</evidence>
<feature type="transmembrane region" description="Helical" evidence="13">
    <location>
        <begin position="123"/>
        <end position="143"/>
    </location>
</feature>
<evidence type="ECO:0000256" key="8">
    <source>
        <dbReference type="ARBA" id="ARBA00022982"/>
    </source>
</evidence>
<dbReference type="GO" id="GO:0009055">
    <property type="term" value="F:electron transfer activity"/>
    <property type="evidence" value="ECO:0007669"/>
    <property type="project" value="InterPro"/>
</dbReference>
<name>A0A5E4TK95_9BURK</name>
<sequence length="158" mass="17802">MHWLFASAILYTLVAGYALHIIDDSHLWHIVSITNMSIATVLLVLFPVRCVWAAIRTSPAEIAGVSRAQGALAKCTHKMLYYLTGLVLVSGFLMVPHGYLLFGLWYIETPFDDEVITQHWFDIHRYACYALAGSVALHMAAVVKHQWISKTNVVQRMT</sequence>
<feature type="transmembrane region" description="Helical" evidence="13">
    <location>
        <begin position="28"/>
        <end position="48"/>
    </location>
</feature>
<gene>
    <name evidence="15" type="ORF">PAQ31011_01492</name>
</gene>
<evidence type="ECO:0000259" key="14">
    <source>
        <dbReference type="Pfam" id="PF01292"/>
    </source>
</evidence>
<dbReference type="AlphaFoldDB" id="A0A5E4TK95"/>
<dbReference type="InterPro" id="IPR011577">
    <property type="entry name" value="Cyt_b561_bac/Ni-Hgenase"/>
</dbReference>
<dbReference type="Pfam" id="PF01292">
    <property type="entry name" value="Ni_hydr_CYTB"/>
    <property type="match status" value="1"/>
</dbReference>
<evidence type="ECO:0000256" key="1">
    <source>
        <dbReference type="ARBA" id="ARBA00001970"/>
    </source>
</evidence>
<keyword evidence="7" id="KW-0479">Metal-binding</keyword>
<dbReference type="Proteomes" id="UP000366819">
    <property type="component" value="Unassembled WGS sequence"/>
</dbReference>
<keyword evidence="5" id="KW-0349">Heme</keyword>
<evidence type="ECO:0000256" key="4">
    <source>
        <dbReference type="ARBA" id="ARBA00022475"/>
    </source>
</evidence>
<evidence type="ECO:0000256" key="5">
    <source>
        <dbReference type="ARBA" id="ARBA00022617"/>
    </source>
</evidence>
<evidence type="ECO:0000313" key="15">
    <source>
        <dbReference type="EMBL" id="VVD88307.1"/>
    </source>
</evidence>
<evidence type="ECO:0000256" key="10">
    <source>
        <dbReference type="ARBA" id="ARBA00023004"/>
    </source>
</evidence>
<organism evidence="15 16">
    <name type="scientific">Pandoraea aquatica</name>
    <dbReference type="NCBI Taxonomy" id="2508290"/>
    <lineage>
        <taxon>Bacteria</taxon>
        <taxon>Pseudomonadati</taxon>
        <taxon>Pseudomonadota</taxon>
        <taxon>Betaproteobacteria</taxon>
        <taxon>Burkholderiales</taxon>
        <taxon>Burkholderiaceae</taxon>
        <taxon>Pandoraea</taxon>
    </lineage>
</organism>
<dbReference type="SUPFAM" id="SSF81342">
    <property type="entry name" value="Transmembrane di-heme cytochromes"/>
    <property type="match status" value="1"/>
</dbReference>
<dbReference type="PANTHER" id="PTHR30529">
    <property type="entry name" value="CYTOCHROME B561"/>
    <property type="match status" value="1"/>
</dbReference>
<keyword evidence="11 13" id="KW-0472">Membrane</keyword>
<dbReference type="InterPro" id="IPR016174">
    <property type="entry name" value="Di-haem_cyt_TM"/>
</dbReference>
<keyword evidence="3" id="KW-0813">Transport</keyword>
<comment type="cofactor">
    <cofactor evidence="1">
        <name>heme b</name>
        <dbReference type="ChEBI" id="CHEBI:60344"/>
    </cofactor>
</comment>
<evidence type="ECO:0000256" key="9">
    <source>
        <dbReference type="ARBA" id="ARBA00022989"/>
    </source>
</evidence>
<proteinExistence type="inferred from homology"/>
<comment type="similarity">
    <text evidence="12">Belongs to the cytochrome b561 family.</text>
</comment>
<evidence type="ECO:0000256" key="2">
    <source>
        <dbReference type="ARBA" id="ARBA00004651"/>
    </source>
</evidence>
<evidence type="ECO:0000256" key="3">
    <source>
        <dbReference type="ARBA" id="ARBA00022448"/>
    </source>
</evidence>
<dbReference type="PANTHER" id="PTHR30529:SF1">
    <property type="entry name" value="CYTOCHROME B561 HOMOLOG 2"/>
    <property type="match status" value="1"/>
</dbReference>